<accession>A0A7W6EXW0</accession>
<evidence type="ECO:0000313" key="2">
    <source>
        <dbReference type="Proteomes" id="UP000562395"/>
    </source>
</evidence>
<comment type="caution">
    <text evidence="1">The sequence shown here is derived from an EMBL/GenBank/DDBJ whole genome shotgun (WGS) entry which is preliminary data.</text>
</comment>
<dbReference type="Proteomes" id="UP000562395">
    <property type="component" value="Unassembled WGS sequence"/>
</dbReference>
<dbReference type="RefSeq" id="WP_183615216.1">
    <property type="nucleotide sequence ID" value="NZ_JACICY010000023.1"/>
</dbReference>
<sequence length="62" mass="7280">MSEDHEGRTKRTMIGRDRFGKISQVEGLQLSFTARAEFDSDEKRGLTHAERRKRIIAKYLKK</sequence>
<organism evidence="1 2">
    <name type="scientific">Novosphingobium hassiacum</name>
    <dbReference type="NCBI Taxonomy" id="173676"/>
    <lineage>
        <taxon>Bacteria</taxon>
        <taxon>Pseudomonadati</taxon>
        <taxon>Pseudomonadota</taxon>
        <taxon>Alphaproteobacteria</taxon>
        <taxon>Sphingomonadales</taxon>
        <taxon>Sphingomonadaceae</taxon>
        <taxon>Novosphingobium</taxon>
    </lineage>
</organism>
<name>A0A7W6EXW0_9SPHN</name>
<keyword evidence="2" id="KW-1185">Reference proteome</keyword>
<dbReference type="EMBL" id="JACICY010000023">
    <property type="protein sequence ID" value="MBB3862773.1"/>
    <property type="molecule type" value="Genomic_DNA"/>
</dbReference>
<protein>
    <submittedName>
        <fullName evidence="1">Uncharacterized protein</fullName>
    </submittedName>
</protein>
<gene>
    <name evidence="1" type="ORF">GGQ88_004075</name>
</gene>
<proteinExistence type="predicted"/>
<reference evidence="1 2" key="1">
    <citation type="submission" date="2020-08" db="EMBL/GenBank/DDBJ databases">
        <title>Genomic Encyclopedia of Type Strains, Phase IV (KMG-IV): sequencing the most valuable type-strain genomes for metagenomic binning, comparative biology and taxonomic classification.</title>
        <authorList>
            <person name="Goeker M."/>
        </authorList>
    </citation>
    <scope>NUCLEOTIDE SEQUENCE [LARGE SCALE GENOMIC DNA]</scope>
    <source>
        <strain evidence="1 2">DSM 14552</strain>
    </source>
</reference>
<dbReference type="AlphaFoldDB" id="A0A7W6EXW0"/>
<evidence type="ECO:0000313" key="1">
    <source>
        <dbReference type="EMBL" id="MBB3862773.1"/>
    </source>
</evidence>